<reference evidence="2" key="1">
    <citation type="submission" date="2023-07" db="EMBL/GenBank/DDBJ databases">
        <title>A chromosome-level genome assembly of Lolium multiflorum.</title>
        <authorList>
            <person name="Chen Y."/>
            <person name="Copetti D."/>
            <person name="Kolliker R."/>
            <person name="Studer B."/>
        </authorList>
    </citation>
    <scope>NUCLEOTIDE SEQUENCE</scope>
    <source>
        <strain evidence="2">02402/16</strain>
        <tissue evidence="2">Leaf</tissue>
    </source>
</reference>
<comment type="caution">
    <text evidence="2">The sequence shown here is derived from an EMBL/GenBank/DDBJ whole genome shotgun (WGS) entry which is preliminary data.</text>
</comment>
<dbReference type="SUPFAM" id="SSF81383">
    <property type="entry name" value="F-box domain"/>
    <property type="match status" value="1"/>
</dbReference>
<dbReference type="SMART" id="SM00256">
    <property type="entry name" value="FBOX"/>
    <property type="match status" value="1"/>
</dbReference>
<keyword evidence="3" id="KW-1185">Reference proteome</keyword>
<evidence type="ECO:0000313" key="3">
    <source>
        <dbReference type="Proteomes" id="UP001231189"/>
    </source>
</evidence>
<gene>
    <name evidence="2" type="ORF">QYE76_071476</name>
</gene>
<feature type="domain" description="F-box" evidence="1">
    <location>
        <begin position="12"/>
        <end position="52"/>
    </location>
</feature>
<dbReference type="AlphaFoldDB" id="A0AAD8WEM8"/>
<dbReference type="EMBL" id="JAUUTY010000004">
    <property type="protein sequence ID" value="KAK1653671.1"/>
    <property type="molecule type" value="Genomic_DNA"/>
</dbReference>
<dbReference type="Proteomes" id="UP001231189">
    <property type="component" value="Unassembled WGS sequence"/>
</dbReference>
<dbReference type="PANTHER" id="PTHR34591">
    <property type="entry name" value="OS03G0653100 PROTEIN-RELATED"/>
    <property type="match status" value="1"/>
</dbReference>
<organism evidence="2 3">
    <name type="scientific">Lolium multiflorum</name>
    <name type="common">Italian ryegrass</name>
    <name type="synonym">Lolium perenne subsp. multiflorum</name>
    <dbReference type="NCBI Taxonomy" id="4521"/>
    <lineage>
        <taxon>Eukaryota</taxon>
        <taxon>Viridiplantae</taxon>
        <taxon>Streptophyta</taxon>
        <taxon>Embryophyta</taxon>
        <taxon>Tracheophyta</taxon>
        <taxon>Spermatophyta</taxon>
        <taxon>Magnoliopsida</taxon>
        <taxon>Liliopsida</taxon>
        <taxon>Poales</taxon>
        <taxon>Poaceae</taxon>
        <taxon>BOP clade</taxon>
        <taxon>Pooideae</taxon>
        <taxon>Poodae</taxon>
        <taxon>Poeae</taxon>
        <taxon>Poeae Chloroplast Group 2 (Poeae type)</taxon>
        <taxon>Loliodinae</taxon>
        <taxon>Loliinae</taxon>
        <taxon>Lolium</taxon>
    </lineage>
</organism>
<dbReference type="Pfam" id="PF00646">
    <property type="entry name" value="F-box"/>
    <property type="match status" value="1"/>
</dbReference>
<sequence length="351" mass="40110">MDADDDANGTCFPYDVLVDILRRLPGRALAESRCVCRPWRAIVDVHNLLLPHAFPREFPGVYTTYYGFSSPSAFFARPTSRPGSQRPFIWGDWSPAVQQHCNGLLLIRDRYNFADAKDVYVCNPATMRCALLPSPPTPWPCDVEGMFLAFDPAVSRHHEVFLLPAKKMPPRRLDLEQIDPSGSASEFVELEGDMLKNRTVPLLVFSSRIGEWENQKFAPGRCAPGHLYDVVMAPHGVQKRAWSGEYWRGSLYVHCHSGVLMILRCSQRMYDMVQLPGISPPYDDEKYRDYTWSLPTRSVLASYERGVRYVTLQKCHLLVWALVESTNGKLEWMLAHEADLKPYDYLITSFN</sequence>
<name>A0AAD8WEM8_LOLMU</name>
<dbReference type="InterPro" id="IPR001810">
    <property type="entry name" value="F-box_dom"/>
</dbReference>
<evidence type="ECO:0000313" key="2">
    <source>
        <dbReference type="EMBL" id="KAK1653671.1"/>
    </source>
</evidence>
<dbReference type="InterPro" id="IPR036047">
    <property type="entry name" value="F-box-like_dom_sf"/>
</dbReference>
<evidence type="ECO:0000259" key="1">
    <source>
        <dbReference type="SMART" id="SM00256"/>
    </source>
</evidence>
<accession>A0AAD8WEM8</accession>
<proteinExistence type="predicted"/>
<dbReference type="PANTHER" id="PTHR34591:SF53">
    <property type="entry name" value="F-BOX DOMAIN-CONTAINING PROTEIN"/>
    <property type="match status" value="1"/>
</dbReference>
<protein>
    <recommendedName>
        <fullName evidence="1">F-box domain-containing protein</fullName>
    </recommendedName>
</protein>
<dbReference type="Gene3D" id="1.20.1280.50">
    <property type="match status" value="1"/>
</dbReference>